<feature type="domain" description="FAD/NAD(P)-binding" evidence="1">
    <location>
        <begin position="3"/>
        <end position="126"/>
    </location>
</feature>
<evidence type="ECO:0000313" key="3">
    <source>
        <dbReference type="Proteomes" id="UP000186940"/>
    </source>
</evidence>
<proteinExistence type="predicted"/>
<keyword evidence="3" id="KW-1185">Reference proteome</keyword>
<dbReference type="STRING" id="1838285.SCAL_001037"/>
<dbReference type="PANTHER" id="PTHR43755:SF1">
    <property type="entry name" value="FAD-DEPENDENT PYRIDINE NUCLEOTIDE-DISULPHIDE OXIDOREDUCTASE"/>
    <property type="match status" value="1"/>
</dbReference>
<evidence type="ECO:0000259" key="1">
    <source>
        <dbReference type="Pfam" id="PF07992"/>
    </source>
</evidence>
<dbReference type="SUPFAM" id="SSF51905">
    <property type="entry name" value="FAD/NAD(P)-binding domain"/>
    <property type="match status" value="2"/>
</dbReference>
<protein>
    <submittedName>
        <fullName evidence="2">FAD-dependent pyridine nucleotide-disulfide oxidoreductase</fullName>
    </submittedName>
</protein>
<dbReference type="GO" id="GO:0016491">
    <property type="term" value="F:oxidoreductase activity"/>
    <property type="evidence" value="ECO:0007669"/>
    <property type="project" value="InterPro"/>
</dbReference>
<name>A0A1F2P9N9_9EURY</name>
<organism evidence="2 3">
    <name type="scientific">Candidatus Syntropharchaeum caldarium</name>
    <dbReference type="NCBI Taxonomy" id="1838285"/>
    <lineage>
        <taxon>Archaea</taxon>
        <taxon>Methanobacteriati</taxon>
        <taxon>Methanobacteriota</taxon>
        <taxon>Stenosarchaea group</taxon>
        <taxon>Methanomicrobia</taxon>
        <taxon>Methanosarcinales</taxon>
        <taxon>ANME-2 cluster</taxon>
        <taxon>Candidatus Syntropharchaeum</taxon>
    </lineage>
</organism>
<dbReference type="EMBL" id="LYOS01000003">
    <property type="protein sequence ID" value="OFV67662.1"/>
    <property type="molecule type" value="Genomic_DNA"/>
</dbReference>
<dbReference type="Pfam" id="PF07992">
    <property type="entry name" value="Pyr_redox_2"/>
    <property type="match status" value="1"/>
</dbReference>
<dbReference type="InterPro" id="IPR036188">
    <property type="entry name" value="FAD/NAD-bd_sf"/>
</dbReference>
<comment type="caution">
    <text evidence="2">The sequence shown here is derived from an EMBL/GenBank/DDBJ whole genome shotgun (WGS) entry which is preliminary data.</text>
</comment>
<accession>A0A1F2P9N9</accession>
<dbReference type="InterPro" id="IPR023753">
    <property type="entry name" value="FAD/NAD-binding_dom"/>
</dbReference>
<dbReference type="PANTHER" id="PTHR43755">
    <property type="match status" value="1"/>
</dbReference>
<gene>
    <name evidence="2" type="ORF">SCAL_001037</name>
</gene>
<dbReference type="InterPro" id="IPR052541">
    <property type="entry name" value="SQRD"/>
</dbReference>
<reference evidence="2" key="1">
    <citation type="submission" date="2016-05" db="EMBL/GenBank/DDBJ databases">
        <title>Microbial consortia oxidize butane by reversing methanogenesis.</title>
        <authorList>
            <person name="Laso-Perez R."/>
            <person name="Richter M."/>
            <person name="Wegener G."/>
            <person name="Musat F."/>
        </authorList>
    </citation>
    <scope>NUCLEOTIDE SEQUENCE [LARGE SCALE GENOMIC DNA]</scope>
    <source>
        <strain evidence="2">BOX2</strain>
    </source>
</reference>
<dbReference type="Proteomes" id="UP000186940">
    <property type="component" value="Unassembled WGS sequence"/>
</dbReference>
<dbReference type="AlphaFoldDB" id="A0A1F2P9N9"/>
<evidence type="ECO:0000313" key="2">
    <source>
        <dbReference type="EMBL" id="OFV67662.1"/>
    </source>
</evidence>
<sequence length="399" mass="44712">MKRVLIVGAGSGGTIAANTLSAQLKKEIKRNEVEITVLDDRGKHIYQPGYLHVAFKGADPEKIVKDEHELLNPAVNFQIDAARHIDLNEREIKTEKGKTLSYDYLILSTGCRTNPDLIPGLSGENYDFHTSPEASYRTWKAISEFKGGDIVMGITTLPHMCPPSPNESVFLADEFFRKKGIRDRVDITFITPYPRVYPAEAISECIEPLFEERDIRVETFFNIDSIDPEAGKIFSMEGDEIDYDLISLIPPHEGSPVIFDSEIGDEEGWIEADRFTMLVQNFDDAFAIGDCTAIPISKSGVVAHLQAHTVSATIADGIRGIGGVYRYNGRINCPLEIGDGKCTFVVSDYEEPIKKIEPSRIGYLQKWMIGKGYWKMLKGGLDIPMKFYFGETCCKQQEY</sequence>
<dbReference type="Gene3D" id="3.50.50.60">
    <property type="entry name" value="FAD/NAD(P)-binding domain"/>
    <property type="match status" value="2"/>
</dbReference>